<evidence type="ECO:0000313" key="2">
    <source>
        <dbReference type="Proteomes" id="UP000316921"/>
    </source>
</evidence>
<accession>A0A518BJ54</accession>
<dbReference type="RefSeq" id="WP_145064792.1">
    <property type="nucleotide sequence ID" value="NZ_CP036287.1"/>
</dbReference>
<dbReference type="AlphaFoldDB" id="A0A518BJ54"/>
<evidence type="ECO:0000313" key="1">
    <source>
        <dbReference type="EMBL" id="QDU66998.1"/>
    </source>
</evidence>
<organism evidence="1 2">
    <name type="scientific">Engelhardtia mirabilis</name>
    <dbReference type="NCBI Taxonomy" id="2528011"/>
    <lineage>
        <taxon>Bacteria</taxon>
        <taxon>Pseudomonadati</taxon>
        <taxon>Planctomycetota</taxon>
        <taxon>Planctomycetia</taxon>
        <taxon>Planctomycetia incertae sedis</taxon>
        <taxon>Engelhardtia</taxon>
    </lineage>
</organism>
<proteinExistence type="predicted"/>
<dbReference type="Proteomes" id="UP000316921">
    <property type="component" value="Chromosome"/>
</dbReference>
<name>A0A518BJ54_9BACT</name>
<gene>
    <name evidence="1" type="ORF">Pla133_20750</name>
</gene>
<dbReference type="EMBL" id="CP036287">
    <property type="protein sequence ID" value="QDU66998.1"/>
    <property type="molecule type" value="Genomic_DNA"/>
</dbReference>
<reference evidence="1 2" key="1">
    <citation type="submission" date="2019-02" db="EMBL/GenBank/DDBJ databases">
        <title>Deep-cultivation of Planctomycetes and their phenomic and genomic characterization uncovers novel biology.</title>
        <authorList>
            <person name="Wiegand S."/>
            <person name="Jogler M."/>
            <person name="Boedeker C."/>
            <person name="Pinto D."/>
            <person name="Vollmers J."/>
            <person name="Rivas-Marin E."/>
            <person name="Kohn T."/>
            <person name="Peeters S.H."/>
            <person name="Heuer A."/>
            <person name="Rast P."/>
            <person name="Oberbeckmann S."/>
            <person name="Bunk B."/>
            <person name="Jeske O."/>
            <person name="Meyerdierks A."/>
            <person name="Storesund J.E."/>
            <person name="Kallscheuer N."/>
            <person name="Luecker S."/>
            <person name="Lage O.M."/>
            <person name="Pohl T."/>
            <person name="Merkel B.J."/>
            <person name="Hornburger P."/>
            <person name="Mueller R.-W."/>
            <person name="Bruemmer F."/>
            <person name="Labrenz M."/>
            <person name="Spormann A.M."/>
            <person name="Op den Camp H."/>
            <person name="Overmann J."/>
            <person name="Amann R."/>
            <person name="Jetten M.S.M."/>
            <person name="Mascher T."/>
            <person name="Medema M.H."/>
            <person name="Devos D.P."/>
            <person name="Kaster A.-K."/>
            <person name="Ovreas L."/>
            <person name="Rohde M."/>
            <person name="Galperin M.Y."/>
            <person name="Jogler C."/>
        </authorList>
    </citation>
    <scope>NUCLEOTIDE SEQUENCE [LARGE SCALE GENOMIC DNA]</scope>
    <source>
        <strain evidence="1 2">Pla133</strain>
    </source>
</reference>
<sequence length="344" mass="37283">MQPAASLLGLLRSSSPIVFGLGLGLVPLQADHNLTFGPTKDSSWSRSISRSSQLSGGNLEVWMNGQPVPAAFLPRLDLEFTDTIRVQCIDRYLEPGSGRPSALLRTIEQASHTGSGSMAASEGVEAQAWEYEADSPLVGDHLYFQWSEGDDEPRAQRVEGISLEPTAEEVPEGTLEDLDLRGLLPDSPVAIGAKWEAPAESLAALIWPCGNLDFEFSDEDARYQPRVRERELDGTIELTLVAVEDGLARIALRGELVETLVKQGDLSNVPIASGEATDTETSTIALEGALVWSIAAGLPVELDLTGAIDRELRTRKDDGQEGPPYESRLTFSGRLEIEMTVEDR</sequence>
<keyword evidence="2" id="KW-1185">Reference proteome</keyword>
<protein>
    <submittedName>
        <fullName evidence="1">Uncharacterized protein</fullName>
    </submittedName>
</protein>
<dbReference type="KEGG" id="pbap:Pla133_20750"/>